<protein>
    <submittedName>
        <fullName evidence="1">Uncharacterized protein</fullName>
    </submittedName>
</protein>
<keyword evidence="2" id="KW-1185">Reference proteome</keyword>
<proteinExistence type="predicted"/>
<organism evidence="1 2">
    <name type="scientific">Trifolium medium</name>
    <dbReference type="NCBI Taxonomy" id="97028"/>
    <lineage>
        <taxon>Eukaryota</taxon>
        <taxon>Viridiplantae</taxon>
        <taxon>Streptophyta</taxon>
        <taxon>Embryophyta</taxon>
        <taxon>Tracheophyta</taxon>
        <taxon>Spermatophyta</taxon>
        <taxon>Magnoliopsida</taxon>
        <taxon>eudicotyledons</taxon>
        <taxon>Gunneridae</taxon>
        <taxon>Pentapetalae</taxon>
        <taxon>rosids</taxon>
        <taxon>fabids</taxon>
        <taxon>Fabales</taxon>
        <taxon>Fabaceae</taxon>
        <taxon>Papilionoideae</taxon>
        <taxon>50 kb inversion clade</taxon>
        <taxon>NPAAA clade</taxon>
        <taxon>Hologalegina</taxon>
        <taxon>IRL clade</taxon>
        <taxon>Trifolieae</taxon>
        <taxon>Trifolium</taxon>
    </lineage>
</organism>
<dbReference type="AlphaFoldDB" id="A0A392UFH7"/>
<reference evidence="1 2" key="1">
    <citation type="journal article" date="2018" name="Front. Plant Sci.">
        <title>Red Clover (Trifolium pratense) and Zigzag Clover (T. medium) - A Picture of Genomic Similarities and Differences.</title>
        <authorList>
            <person name="Dluhosova J."/>
            <person name="Istvanek J."/>
            <person name="Nedelnik J."/>
            <person name="Repkova J."/>
        </authorList>
    </citation>
    <scope>NUCLEOTIDE SEQUENCE [LARGE SCALE GENOMIC DNA]</scope>
    <source>
        <strain evidence="2">cv. 10/8</strain>
        <tissue evidence="1">Leaf</tissue>
    </source>
</reference>
<feature type="non-terminal residue" evidence="1">
    <location>
        <position position="57"/>
    </location>
</feature>
<comment type="caution">
    <text evidence="1">The sequence shown here is derived from an EMBL/GenBank/DDBJ whole genome shotgun (WGS) entry which is preliminary data.</text>
</comment>
<accession>A0A392UFH7</accession>
<evidence type="ECO:0000313" key="2">
    <source>
        <dbReference type="Proteomes" id="UP000265520"/>
    </source>
</evidence>
<sequence>MYRVTFRNVYVHFRVYVCMGLNSFQRTWQDYEILACFLRDDQLITLGLHMKSSGITL</sequence>
<dbReference type="EMBL" id="LXQA010814983">
    <property type="protein sequence ID" value="MCI72299.1"/>
    <property type="molecule type" value="Genomic_DNA"/>
</dbReference>
<evidence type="ECO:0000313" key="1">
    <source>
        <dbReference type="EMBL" id="MCI72299.1"/>
    </source>
</evidence>
<dbReference type="Proteomes" id="UP000265520">
    <property type="component" value="Unassembled WGS sequence"/>
</dbReference>
<name>A0A392UFH7_9FABA</name>